<dbReference type="EMBL" id="JAJEPS010000010">
    <property type="protein sequence ID" value="MCC2126671.1"/>
    <property type="molecule type" value="Genomic_DNA"/>
</dbReference>
<dbReference type="Gene3D" id="1.10.150.240">
    <property type="entry name" value="Putative phosphatase, domain 2"/>
    <property type="match status" value="1"/>
</dbReference>
<evidence type="ECO:0000256" key="4">
    <source>
        <dbReference type="ARBA" id="ARBA00022842"/>
    </source>
</evidence>
<dbReference type="GO" id="GO:0003824">
    <property type="term" value="F:catalytic activity"/>
    <property type="evidence" value="ECO:0007669"/>
    <property type="project" value="UniProtKB-ARBA"/>
</dbReference>
<dbReference type="SUPFAM" id="SSF56784">
    <property type="entry name" value="HAD-like"/>
    <property type="match status" value="1"/>
</dbReference>
<evidence type="ECO:0000256" key="5">
    <source>
        <dbReference type="ARBA" id="ARBA00023277"/>
    </source>
</evidence>
<name>A0AAE3AB02_9FIRM</name>
<dbReference type="GO" id="GO:0046872">
    <property type="term" value="F:metal ion binding"/>
    <property type="evidence" value="ECO:0007669"/>
    <property type="project" value="UniProtKB-KW"/>
</dbReference>
<dbReference type="RefSeq" id="WP_308459599.1">
    <property type="nucleotide sequence ID" value="NZ_JAJEPS010000010.1"/>
</dbReference>
<dbReference type="AlphaFoldDB" id="A0AAE3AB02"/>
<dbReference type="InterPro" id="IPR051600">
    <property type="entry name" value="Beta-PGM-like"/>
</dbReference>
<evidence type="ECO:0000313" key="7">
    <source>
        <dbReference type="Proteomes" id="UP001198220"/>
    </source>
</evidence>
<evidence type="ECO:0000313" key="6">
    <source>
        <dbReference type="EMBL" id="MCC2126671.1"/>
    </source>
</evidence>
<dbReference type="InterPro" id="IPR023198">
    <property type="entry name" value="PGP-like_dom2"/>
</dbReference>
<keyword evidence="3" id="KW-0479">Metal-binding</keyword>
<accession>A0AAE3AB02</accession>
<organism evidence="6 7">
    <name type="scientific">Hominiventricola filiformis</name>
    <dbReference type="NCBI Taxonomy" id="2885352"/>
    <lineage>
        <taxon>Bacteria</taxon>
        <taxon>Bacillati</taxon>
        <taxon>Bacillota</taxon>
        <taxon>Clostridia</taxon>
        <taxon>Lachnospirales</taxon>
        <taxon>Lachnospiraceae</taxon>
        <taxon>Hominiventricola</taxon>
    </lineage>
</organism>
<keyword evidence="4" id="KW-0460">Magnesium</keyword>
<dbReference type="InterPro" id="IPR036412">
    <property type="entry name" value="HAD-like_sf"/>
</dbReference>
<dbReference type="InterPro" id="IPR041492">
    <property type="entry name" value="HAD_2"/>
</dbReference>
<evidence type="ECO:0000256" key="1">
    <source>
        <dbReference type="ARBA" id="ARBA00001946"/>
    </source>
</evidence>
<sequence>MKAIIFDMDGVLVNTEPLHYECWKAALADEGVDMSYEVYKPCIGSTVGYLMKLLKAAYGENISDAETLRARMYAKKEEIVQKDGFPQIPGVKEAIKRLHDEGFRLEVASSSAGYYIGRVLDALEIRQYFECYTSGEEVEHPKPAPDTFLRAMEKLNLKPEDCIIVEDSTNGGKAAAAAGAKCVWFHNPDSGDQQIPHAVLTITSWSPENVDKLIDLMHA</sequence>
<comment type="caution">
    <text evidence="6">The sequence shown here is derived from an EMBL/GenBank/DDBJ whole genome shotgun (WGS) entry which is preliminary data.</text>
</comment>
<dbReference type="Pfam" id="PF13419">
    <property type="entry name" value="HAD_2"/>
    <property type="match status" value="1"/>
</dbReference>
<dbReference type="Proteomes" id="UP001198220">
    <property type="component" value="Unassembled WGS sequence"/>
</dbReference>
<protein>
    <submittedName>
        <fullName evidence="6">HAD family phosphatase</fullName>
    </submittedName>
</protein>
<comment type="similarity">
    <text evidence="2">Belongs to the HAD-like hydrolase superfamily. CbbY/CbbZ/Gph/YieH family.</text>
</comment>
<dbReference type="InterPro" id="IPR023214">
    <property type="entry name" value="HAD_sf"/>
</dbReference>
<keyword evidence="5" id="KW-0119">Carbohydrate metabolism</keyword>
<dbReference type="Gene3D" id="3.40.50.1000">
    <property type="entry name" value="HAD superfamily/HAD-like"/>
    <property type="match status" value="1"/>
</dbReference>
<keyword evidence="7" id="KW-1185">Reference proteome</keyword>
<dbReference type="PRINTS" id="PR00413">
    <property type="entry name" value="HADHALOGNASE"/>
</dbReference>
<proteinExistence type="inferred from homology"/>
<dbReference type="PANTHER" id="PTHR46193:SF18">
    <property type="entry name" value="HEXITOL PHOSPHATASE B"/>
    <property type="match status" value="1"/>
</dbReference>
<dbReference type="SFLD" id="SFLDS00003">
    <property type="entry name" value="Haloacid_Dehalogenase"/>
    <property type="match status" value="1"/>
</dbReference>
<dbReference type="SFLD" id="SFLDG01135">
    <property type="entry name" value="C1.5.6:_HAD__Beta-PGM__Phospha"/>
    <property type="match status" value="1"/>
</dbReference>
<reference evidence="6 7" key="1">
    <citation type="submission" date="2021-10" db="EMBL/GenBank/DDBJ databases">
        <title>Anaerobic single-cell dispensing facilitates the cultivation of human gut bacteria.</title>
        <authorList>
            <person name="Afrizal A."/>
        </authorList>
    </citation>
    <scope>NUCLEOTIDE SEQUENCE [LARGE SCALE GENOMIC DNA]</scope>
    <source>
        <strain evidence="6 7">CLA-AA-H276</strain>
    </source>
</reference>
<dbReference type="NCBIfam" id="TIGR01509">
    <property type="entry name" value="HAD-SF-IA-v3"/>
    <property type="match status" value="1"/>
</dbReference>
<dbReference type="SFLD" id="SFLDG01129">
    <property type="entry name" value="C1.5:_HAD__Beta-PGM__Phosphata"/>
    <property type="match status" value="1"/>
</dbReference>
<comment type="cofactor">
    <cofactor evidence="1">
        <name>Mg(2+)</name>
        <dbReference type="ChEBI" id="CHEBI:18420"/>
    </cofactor>
</comment>
<evidence type="ECO:0000256" key="3">
    <source>
        <dbReference type="ARBA" id="ARBA00022723"/>
    </source>
</evidence>
<dbReference type="PANTHER" id="PTHR46193">
    <property type="entry name" value="6-PHOSPHOGLUCONATE PHOSPHATASE"/>
    <property type="match status" value="1"/>
</dbReference>
<dbReference type="InterPro" id="IPR006439">
    <property type="entry name" value="HAD-SF_hydro_IA"/>
</dbReference>
<evidence type="ECO:0000256" key="2">
    <source>
        <dbReference type="ARBA" id="ARBA00006171"/>
    </source>
</evidence>
<gene>
    <name evidence="6" type="ORF">LKD36_10820</name>
</gene>